<dbReference type="eggNOG" id="KOG1604">
    <property type="taxonomic scope" value="Eukaryota"/>
</dbReference>
<reference evidence="5 6" key="1">
    <citation type="journal article" date="2012" name="Science">
        <title>The Paleozoic origin of enzymatic lignin decomposition reconstructed from 31 fungal genomes.</title>
        <authorList>
            <person name="Floudas D."/>
            <person name="Binder M."/>
            <person name="Riley R."/>
            <person name="Barry K."/>
            <person name="Blanchette R.A."/>
            <person name="Henrissat B."/>
            <person name="Martinez A.T."/>
            <person name="Otillar R."/>
            <person name="Spatafora J.W."/>
            <person name="Yadav J.S."/>
            <person name="Aerts A."/>
            <person name="Benoit I."/>
            <person name="Boyd A."/>
            <person name="Carlson A."/>
            <person name="Copeland A."/>
            <person name="Coutinho P.M."/>
            <person name="de Vries R.P."/>
            <person name="Ferreira P."/>
            <person name="Findley K."/>
            <person name="Foster B."/>
            <person name="Gaskell J."/>
            <person name="Glotzer D."/>
            <person name="Gorecki P."/>
            <person name="Heitman J."/>
            <person name="Hesse C."/>
            <person name="Hori C."/>
            <person name="Igarashi K."/>
            <person name="Jurgens J.A."/>
            <person name="Kallen N."/>
            <person name="Kersten P."/>
            <person name="Kohler A."/>
            <person name="Kuees U."/>
            <person name="Kumar T.K.A."/>
            <person name="Kuo A."/>
            <person name="LaButti K."/>
            <person name="Larrondo L.F."/>
            <person name="Lindquist E."/>
            <person name="Ling A."/>
            <person name="Lombard V."/>
            <person name="Lucas S."/>
            <person name="Lundell T."/>
            <person name="Martin R."/>
            <person name="McLaughlin D.J."/>
            <person name="Morgenstern I."/>
            <person name="Morin E."/>
            <person name="Murat C."/>
            <person name="Nagy L.G."/>
            <person name="Nolan M."/>
            <person name="Ohm R.A."/>
            <person name="Patyshakuliyeva A."/>
            <person name="Rokas A."/>
            <person name="Ruiz-Duenas F.J."/>
            <person name="Sabat G."/>
            <person name="Salamov A."/>
            <person name="Samejima M."/>
            <person name="Schmutz J."/>
            <person name="Slot J.C."/>
            <person name="St John F."/>
            <person name="Stenlid J."/>
            <person name="Sun H."/>
            <person name="Sun S."/>
            <person name="Syed K."/>
            <person name="Tsang A."/>
            <person name="Wiebenga A."/>
            <person name="Young D."/>
            <person name="Pisabarro A."/>
            <person name="Eastwood D.C."/>
            <person name="Martin F."/>
            <person name="Cullen D."/>
            <person name="Grigoriev I.V."/>
            <person name="Hibbett D.S."/>
        </authorList>
    </citation>
    <scope>NUCLEOTIDE SEQUENCE</scope>
    <source>
        <strain evidence="6">FP-58527</strain>
    </source>
</reference>
<dbReference type="GO" id="GO:0030246">
    <property type="term" value="F:carbohydrate binding"/>
    <property type="evidence" value="ECO:0007669"/>
    <property type="project" value="InterPro"/>
</dbReference>
<name>S8DZ15_FOMSC</name>
<evidence type="ECO:0000256" key="3">
    <source>
        <dbReference type="ARBA" id="ARBA00023277"/>
    </source>
</evidence>
<evidence type="ECO:0008006" key="7">
    <source>
        <dbReference type="Google" id="ProtNLM"/>
    </source>
</evidence>
<dbReference type="GO" id="GO:0004034">
    <property type="term" value="F:aldose 1-epimerase activity"/>
    <property type="evidence" value="ECO:0007669"/>
    <property type="project" value="TreeGrafter"/>
</dbReference>
<dbReference type="STRING" id="743788.S8DZ15"/>
<protein>
    <recommendedName>
        <fullName evidence="7">Aldose 1-epimerase</fullName>
    </recommendedName>
</protein>
<dbReference type="GO" id="GO:0006006">
    <property type="term" value="P:glucose metabolic process"/>
    <property type="evidence" value="ECO:0007669"/>
    <property type="project" value="TreeGrafter"/>
</dbReference>
<evidence type="ECO:0000256" key="2">
    <source>
        <dbReference type="ARBA" id="ARBA00023235"/>
    </source>
</evidence>
<gene>
    <name evidence="5" type="ORF">FOMPIDRAFT_99551</name>
</gene>
<sequence>MHFASASVGLVAVLAQATVSQAWYTLARPTDTIWISAPDKSINASYIPLGATQTSVWVYDKYGTPRDLVLGYDNTTTYLDPPSRYFGPIVGRYANRIKNGTFEIGNVTYSTDKNEHDGLNTLHGGSYGWDFRPWTVLDWTESSLTFYLQDVAGAMGFPATVEAYVTYTLYNDAVLKLDINATADGKTPLLLSSHDYWNLDGYYPYEGQNSSILNHTFHTPDVTSYVATDGILIPTGELPGVEGTPLDFRTARTIGSELTETVDVCGTGCTGYDTCFVRSHNGTNTTLAVELYSPASGIKLSISSDQRAIQLYSCDGFDGSIPAKASQGGQDGVVYSQYSCAVLEMEDVIDALNNPDWGIDVFYGPDRPYTWTATYNFTIA</sequence>
<dbReference type="AlphaFoldDB" id="S8DZ15"/>
<dbReference type="Pfam" id="PF01263">
    <property type="entry name" value="Aldose_epim"/>
    <property type="match status" value="1"/>
</dbReference>
<dbReference type="InterPro" id="IPR011013">
    <property type="entry name" value="Gal_mutarotase_sf_dom"/>
</dbReference>
<accession>S8DZ15</accession>
<dbReference type="InterPro" id="IPR047215">
    <property type="entry name" value="Galactose_mutarotase-like"/>
</dbReference>
<evidence type="ECO:0000256" key="4">
    <source>
        <dbReference type="SAM" id="SignalP"/>
    </source>
</evidence>
<keyword evidence="6" id="KW-1185">Reference proteome</keyword>
<keyword evidence="2" id="KW-0413">Isomerase</keyword>
<evidence type="ECO:0000256" key="1">
    <source>
        <dbReference type="ARBA" id="ARBA00006206"/>
    </source>
</evidence>
<feature type="chain" id="PRO_5004550215" description="Aldose 1-epimerase" evidence="4">
    <location>
        <begin position="23"/>
        <end position="380"/>
    </location>
</feature>
<dbReference type="InterPro" id="IPR014718">
    <property type="entry name" value="GH-type_carb-bd"/>
</dbReference>
<proteinExistence type="inferred from homology"/>
<evidence type="ECO:0000313" key="5">
    <source>
        <dbReference type="EMBL" id="EPS96398.1"/>
    </source>
</evidence>
<organism evidence="5 6">
    <name type="scientific">Fomitopsis schrenkii</name>
    <name type="common">Brown rot fungus</name>
    <dbReference type="NCBI Taxonomy" id="2126942"/>
    <lineage>
        <taxon>Eukaryota</taxon>
        <taxon>Fungi</taxon>
        <taxon>Dikarya</taxon>
        <taxon>Basidiomycota</taxon>
        <taxon>Agaricomycotina</taxon>
        <taxon>Agaricomycetes</taxon>
        <taxon>Polyporales</taxon>
        <taxon>Fomitopsis</taxon>
    </lineage>
</organism>
<dbReference type="PANTHER" id="PTHR10091:SF6">
    <property type="entry name" value="1-EPIMERASE, PUTATIVE (AFU_ORTHOLOGUE AFUA_3G13240)-RELATED"/>
    <property type="match status" value="1"/>
</dbReference>
<dbReference type="InterPro" id="IPR008183">
    <property type="entry name" value="Aldose_1/G6P_1-epimerase"/>
</dbReference>
<dbReference type="SUPFAM" id="SSF74650">
    <property type="entry name" value="Galactose mutarotase-like"/>
    <property type="match status" value="1"/>
</dbReference>
<dbReference type="CDD" id="cd09019">
    <property type="entry name" value="galactose_mutarotase_like"/>
    <property type="match status" value="1"/>
</dbReference>
<dbReference type="GO" id="GO:0033499">
    <property type="term" value="P:galactose catabolic process via UDP-galactose, Leloir pathway"/>
    <property type="evidence" value="ECO:0007669"/>
    <property type="project" value="TreeGrafter"/>
</dbReference>
<evidence type="ECO:0000313" key="6">
    <source>
        <dbReference type="Proteomes" id="UP000015241"/>
    </source>
</evidence>
<comment type="similarity">
    <text evidence="1">Belongs to the aldose epimerase family.</text>
</comment>
<keyword evidence="4" id="KW-0732">Signal</keyword>
<dbReference type="InParanoid" id="S8DZ15"/>
<keyword evidence="3" id="KW-0119">Carbohydrate metabolism</keyword>
<dbReference type="HOGENOM" id="CLU_031753_0_0_1"/>
<dbReference type="PANTHER" id="PTHR10091">
    <property type="entry name" value="ALDOSE-1-EPIMERASE"/>
    <property type="match status" value="1"/>
</dbReference>
<dbReference type="Gene3D" id="2.70.98.10">
    <property type="match status" value="1"/>
</dbReference>
<dbReference type="EMBL" id="KE504189">
    <property type="protein sequence ID" value="EPS96398.1"/>
    <property type="molecule type" value="Genomic_DNA"/>
</dbReference>
<dbReference type="Proteomes" id="UP000015241">
    <property type="component" value="Unassembled WGS sequence"/>
</dbReference>
<feature type="signal peptide" evidence="4">
    <location>
        <begin position="1"/>
        <end position="22"/>
    </location>
</feature>
<dbReference type="OrthoDB" id="274691at2759"/>